<dbReference type="GeneID" id="300269967"/>
<evidence type="ECO:0000256" key="1">
    <source>
        <dbReference type="SAM" id="MobiDB-lite"/>
    </source>
</evidence>
<reference evidence="2 5" key="2">
    <citation type="submission" date="2020-10" db="EMBL/GenBank/DDBJ databases">
        <title>Genome sequences of Pseudomonas isolates.</title>
        <authorList>
            <person name="Wessels L."/>
            <person name="Reich F."/>
            <person name="Hammerl J."/>
        </authorList>
    </citation>
    <scope>NUCLEOTIDE SEQUENCE [LARGE SCALE GENOMIC DNA]</scope>
    <source>
        <strain evidence="2 5">20-MO00624-0</strain>
    </source>
</reference>
<evidence type="ECO:0000313" key="2">
    <source>
        <dbReference type="EMBL" id="MBF8640057.1"/>
    </source>
</evidence>
<keyword evidence="5" id="KW-1185">Reference proteome</keyword>
<feature type="compositionally biased region" description="Acidic residues" evidence="1">
    <location>
        <begin position="36"/>
        <end position="58"/>
    </location>
</feature>
<dbReference type="RefSeq" id="WP_010795109.1">
    <property type="nucleotide sequence ID" value="NZ_CP069262.1"/>
</dbReference>
<gene>
    <name evidence="2" type="ORF">IRZ65_05115</name>
    <name evidence="3" type="ORF">NCTC11842_02920</name>
</gene>
<protein>
    <submittedName>
        <fullName evidence="3">Uncharacterized protein</fullName>
    </submittedName>
</protein>
<evidence type="ECO:0000313" key="4">
    <source>
        <dbReference type="Proteomes" id="UP000250443"/>
    </source>
</evidence>
<dbReference type="AlphaFoldDB" id="A0A2X2CLL1"/>
<accession>A0A2X2CLL1</accession>
<dbReference type="Proteomes" id="UP000626180">
    <property type="component" value="Unassembled WGS sequence"/>
</dbReference>
<dbReference type="Proteomes" id="UP000250443">
    <property type="component" value="Unassembled WGS sequence"/>
</dbReference>
<reference evidence="3 4" key="1">
    <citation type="submission" date="2018-06" db="EMBL/GenBank/DDBJ databases">
        <authorList>
            <consortium name="Pathogen Informatics"/>
            <person name="Doyle S."/>
        </authorList>
    </citation>
    <scope>NUCLEOTIDE SEQUENCE [LARGE SCALE GENOMIC DNA]</scope>
    <source>
        <strain evidence="3 4">NCTC11842</strain>
    </source>
</reference>
<sequence length="58" mass="6483">MHLIESNVFATRAMPFHFAGKEDGTSIENVPGGSYDVDEDFIESVGDESQMDESEEER</sequence>
<organism evidence="3 4">
    <name type="scientific">Pseudomonas luteola</name>
    <dbReference type="NCBI Taxonomy" id="47886"/>
    <lineage>
        <taxon>Bacteria</taxon>
        <taxon>Pseudomonadati</taxon>
        <taxon>Pseudomonadota</taxon>
        <taxon>Gammaproteobacteria</taxon>
        <taxon>Pseudomonadales</taxon>
        <taxon>Pseudomonadaceae</taxon>
        <taxon>Pseudomonas</taxon>
    </lineage>
</organism>
<dbReference type="EMBL" id="UAUF01000012">
    <property type="protein sequence ID" value="SPZ08688.1"/>
    <property type="molecule type" value="Genomic_DNA"/>
</dbReference>
<evidence type="ECO:0000313" key="3">
    <source>
        <dbReference type="EMBL" id="SPZ08688.1"/>
    </source>
</evidence>
<evidence type="ECO:0000313" key="5">
    <source>
        <dbReference type="Proteomes" id="UP000626180"/>
    </source>
</evidence>
<proteinExistence type="predicted"/>
<feature type="region of interest" description="Disordered" evidence="1">
    <location>
        <begin position="21"/>
        <end position="58"/>
    </location>
</feature>
<dbReference type="EMBL" id="JADMCD010000002">
    <property type="protein sequence ID" value="MBF8640057.1"/>
    <property type="molecule type" value="Genomic_DNA"/>
</dbReference>
<name>A0A2X2CLL1_PSELU</name>